<feature type="region of interest" description="Disordered" evidence="1">
    <location>
        <begin position="156"/>
        <end position="240"/>
    </location>
</feature>
<feature type="compositionally biased region" description="Gly residues" evidence="1">
    <location>
        <begin position="195"/>
        <end position="219"/>
    </location>
</feature>
<dbReference type="InterPro" id="IPR050496">
    <property type="entry name" value="SNF2_RAD54_helicase_repair"/>
</dbReference>
<dbReference type="Gene3D" id="1.20.120.850">
    <property type="entry name" value="SWI2/SNF2 ATPases, N-terminal domain"/>
    <property type="match status" value="1"/>
</dbReference>
<sequence length="403" mass="45268">MCTTNEWCEFNKDRSRKSLRDKVSNFILTDRFWKKAREVQTIMKPLVKVLKLVDQDKNPTLSIIYEAMDKAKLAIKASVKQWEKYWEVIDRRWEGQLHRHLHVVEIKVGLKEVIKRLKPNLDRQAKAINEVKLFVDGQGKFGSALTEKAINQSLLGLPTNEESRERDVDSRHKGKTSRTISSSSSSDDGDNRGSRQGGGTSGGNREVGGISEGTGGDGSTRGDYGYSNTGTRASDSYGYDQSSSSNSIAYRGGGLVAMGTALPTSWKLLDIKWGYAILDEGHQVQNPNAELPYFVNKFAVPYLLVAMPMLLHYKYPLLTALPQSIVILYRAFLASSKVEQIFDGSRNSHYAINVMHKICNHPDLLKQEHAYQNPDYGNSEHSGKWRIDVSSTIMLKMETLSKT</sequence>
<dbReference type="EMBL" id="QGNW01000765">
    <property type="protein sequence ID" value="RVW62635.1"/>
    <property type="molecule type" value="Genomic_DNA"/>
</dbReference>
<evidence type="ECO:0000313" key="3">
    <source>
        <dbReference type="Proteomes" id="UP000288805"/>
    </source>
</evidence>
<organism evidence="2 3">
    <name type="scientific">Vitis vinifera</name>
    <name type="common">Grape</name>
    <dbReference type="NCBI Taxonomy" id="29760"/>
    <lineage>
        <taxon>Eukaryota</taxon>
        <taxon>Viridiplantae</taxon>
        <taxon>Streptophyta</taxon>
        <taxon>Embryophyta</taxon>
        <taxon>Tracheophyta</taxon>
        <taxon>Spermatophyta</taxon>
        <taxon>Magnoliopsida</taxon>
        <taxon>eudicotyledons</taxon>
        <taxon>Gunneridae</taxon>
        <taxon>Pentapetalae</taxon>
        <taxon>rosids</taxon>
        <taxon>Vitales</taxon>
        <taxon>Vitaceae</taxon>
        <taxon>Viteae</taxon>
        <taxon>Vitis</taxon>
    </lineage>
</organism>
<gene>
    <name evidence="2" type="primary">CHR8_2</name>
    <name evidence="2" type="ORF">CK203_063473</name>
</gene>
<evidence type="ECO:0000313" key="2">
    <source>
        <dbReference type="EMBL" id="RVW62635.1"/>
    </source>
</evidence>
<protein>
    <submittedName>
        <fullName evidence="2">Protein chromatin remodeling 8</fullName>
    </submittedName>
</protein>
<dbReference type="AlphaFoldDB" id="A0A438FRQ8"/>
<accession>A0A438FRQ8</accession>
<proteinExistence type="predicted"/>
<name>A0A438FRQ8_VITVI</name>
<feature type="compositionally biased region" description="Basic and acidic residues" evidence="1">
    <location>
        <begin position="161"/>
        <end position="171"/>
    </location>
</feature>
<dbReference type="PANTHER" id="PTHR45629">
    <property type="entry name" value="SNF2/RAD54 FAMILY MEMBER"/>
    <property type="match status" value="1"/>
</dbReference>
<dbReference type="SUPFAM" id="SSF53098">
    <property type="entry name" value="Ribonuclease H-like"/>
    <property type="match status" value="1"/>
</dbReference>
<dbReference type="Proteomes" id="UP000288805">
    <property type="component" value="Unassembled WGS sequence"/>
</dbReference>
<dbReference type="InterPro" id="IPR012337">
    <property type="entry name" value="RNaseH-like_sf"/>
</dbReference>
<evidence type="ECO:0000256" key="1">
    <source>
        <dbReference type="SAM" id="MobiDB-lite"/>
    </source>
</evidence>
<dbReference type="PANTHER" id="PTHR45629:SF7">
    <property type="entry name" value="DNA EXCISION REPAIR PROTEIN ERCC-6-RELATED"/>
    <property type="match status" value="1"/>
</dbReference>
<reference evidence="2 3" key="1">
    <citation type="journal article" date="2018" name="PLoS Genet.">
        <title>Population sequencing reveals clonal diversity and ancestral inbreeding in the grapevine cultivar Chardonnay.</title>
        <authorList>
            <person name="Roach M.J."/>
            <person name="Johnson D.L."/>
            <person name="Bohlmann J."/>
            <person name="van Vuuren H.J."/>
            <person name="Jones S.J."/>
            <person name="Pretorius I.S."/>
            <person name="Schmidt S.A."/>
            <person name="Borneman A.R."/>
        </authorList>
    </citation>
    <scope>NUCLEOTIDE SEQUENCE [LARGE SCALE GENOMIC DNA]</scope>
    <source>
        <strain evidence="3">cv. Chardonnay</strain>
        <tissue evidence="2">Leaf</tissue>
    </source>
</reference>
<comment type="caution">
    <text evidence="2">The sequence shown here is derived from an EMBL/GenBank/DDBJ whole genome shotgun (WGS) entry which is preliminary data.</text>
</comment>
<feature type="compositionally biased region" description="Low complexity" evidence="1">
    <location>
        <begin position="177"/>
        <end position="186"/>
    </location>
</feature>